<dbReference type="Proteomes" id="UP000198662">
    <property type="component" value="Unassembled WGS sequence"/>
</dbReference>
<dbReference type="Gene3D" id="1.10.10.10">
    <property type="entry name" value="Winged helix-like DNA-binding domain superfamily/Winged helix DNA-binding domain"/>
    <property type="match status" value="1"/>
</dbReference>
<proteinExistence type="predicted"/>
<dbReference type="Gene3D" id="3.30.70.2650">
    <property type="match status" value="1"/>
</dbReference>
<accession>A0A1G9IAD1</accession>
<evidence type="ECO:0000313" key="4">
    <source>
        <dbReference type="EMBL" id="SDL22066.1"/>
    </source>
</evidence>
<evidence type="ECO:0000313" key="5">
    <source>
        <dbReference type="Proteomes" id="UP000198662"/>
    </source>
</evidence>
<dbReference type="InterPro" id="IPR036388">
    <property type="entry name" value="WH-like_DNA-bd_sf"/>
</dbReference>
<gene>
    <name evidence="4" type="ORF">SAMN05216298_3120</name>
</gene>
<feature type="domain" description="Transcriptional repressor PaaX-like C-terminal" evidence="2">
    <location>
        <begin position="184"/>
        <end position="265"/>
    </location>
</feature>
<name>A0A1G9IAD1_9ACTN</name>
<dbReference type="InterPro" id="IPR011965">
    <property type="entry name" value="PaaX_trns_reg"/>
</dbReference>
<dbReference type="InterPro" id="IPR048846">
    <property type="entry name" value="PaaX-like_central"/>
</dbReference>
<dbReference type="PANTHER" id="PTHR30319">
    <property type="entry name" value="PHENYLACETIC ACID REGULATOR-RELATED TRANSCRIPTIONAL REPRESSOR"/>
    <property type="match status" value="1"/>
</dbReference>
<dbReference type="Gene3D" id="1.20.58.1460">
    <property type="match status" value="1"/>
</dbReference>
<evidence type="ECO:0000259" key="1">
    <source>
        <dbReference type="Pfam" id="PF07848"/>
    </source>
</evidence>
<dbReference type="PIRSF" id="PIRSF020623">
    <property type="entry name" value="PaaX"/>
    <property type="match status" value="1"/>
</dbReference>
<dbReference type="OrthoDB" id="2270427at2"/>
<dbReference type="EMBL" id="FNGF01000004">
    <property type="protein sequence ID" value="SDL22066.1"/>
    <property type="molecule type" value="Genomic_DNA"/>
</dbReference>
<dbReference type="STRING" id="380244.SAMN05216298_3120"/>
<dbReference type="SUPFAM" id="SSF46785">
    <property type="entry name" value="Winged helix' DNA-binding domain"/>
    <property type="match status" value="1"/>
</dbReference>
<dbReference type="InterPro" id="IPR013225">
    <property type="entry name" value="PaaX_C"/>
</dbReference>
<dbReference type="InterPro" id="IPR012906">
    <property type="entry name" value="PaaX-like_N"/>
</dbReference>
<protein>
    <submittedName>
        <fullName evidence="4">Transcriptional regulator, PaaX family</fullName>
    </submittedName>
</protein>
<dbReference type="InterPro" id="IPR036390">
    <property type="entry name" value="WH_DNA-bd_sf"/>
</dbReference>
<keyword evidence="5" id="KW-1185">Reference proteome</keyword>
<dbReference type="RefSeq" id="WP_091050719.1">
    <property type="nucleotide sequence ID" value="NZ_FNGF01000004.1"/>
</dbReference>
<dbReference type="GO" id="GO:0006351">
    <property type="term" value="P:DNA-templated transcription"/>
    <property type="evidence" value="ECO:0007669"/>
    <property type="project" value="InterPro"/>
</dbReference>
<evidence type="ECO:0000259" key="3">
    <source>
        <dbReference type="Pfam" id="PF20803"/>
    </source>
</evidence>
<evidence type="ECO:0000259" key="2">
    <source>
        <dbReference type="Pfam" id="PF08223"/>
    </source>
</evidence>
<feature type="domain" description="Transcriptional repressor PaaX-like central Cas2-like" evidence="3">
    <location>
        <begin position="101"/>
        <end position="180"/>
    </location>
</feature>
<dbReference type="PANTHER" id="PTHR30319:SF1">
    <property type="entry name" value="TRANSCRIPTIONAL REPRESSOR PAAX"/>
    <property type="match status" value="1"/>
</dbReference>
<feature type="domain" description="Transcriptional repressor PaaX-like N-terminal" evidence="1">
    <location>
        <begin position="14"/>
        <end position="81"/>
    </location>
</feature>
<dbReference type="Pfam" id="PF20803">
    <property type="entry name" value="PaaX_M"/>
    <property type="match status" value="1"/>
</dbReference>
<reference evidence="5" key="1">
    <citation type="submission" date="2016-10" db="EMBL/GenBank/DDBJ databases">
        <authorList>
            <person name="Varghese N."/>
            <person name="Submissions S."/>
        </authorList>
    </citation>
    <scope>NUCLEOTIDE SEQUENCE [LARGE SCALE GENOMIC DNA]</scope>
    <source>
        <strain evidence="5">CGMCC 4.3147</strain>
    </source>
</reference>
<dbReference type="AlphaFoldDB" id="A0A1G9IAD1"/>
<organism evidence="4 5">
    <name type="scientific">Glycomyces sambucus</name>
    <dbReference type="NCBI Taxonomy" id="380244"/>
    <lineage>
        <taxon>Bacteria</taxon>
        <taxon>Bacillati</taxon>
        <taxon>Actinomycetota</taxon>
        <taxon>Actinomycetes</taxon>
        <taxon>Glycomycetales</taxon>
        <taxon>Glycomycetaceae</taxon>
        <taxon>Glycomyces</taxon>
    </lineage>
</organism>
<dbReference type="Pfam" id="PF08223">
    <property type="entry name" value="PaaX_C"/>
    <property type="match status" value="1"/>
</dbReference>
<sequence length="282" mass="30888">MLSDDSSGGGGTRPQALLLPFFGGHVLGRGVRVSTRSVLDVLARAGVAETAARSALSRMGDHGLLERHRRGRKVYLGLTARARGILDDGEIRIWRDGVVNERWDGTWTLLGFTVPESQRRQRHLLRSRLLWAGFGSLQGGLWIAPSPVDIDTVLDGIEAARHVKVFEARAVAPTDVDDLVDGAWDLDGLAKNYHRFLDRWSAEPPGAGTADALALQLQLTADWLQVLRADPRLPARHLPAGWPAQAAQRRFRTLHAELEPHARAIAFAVLDTVPETDDEGGH</sequence>
<dbReference type="Pfam" id="PF07848">
    <property type="entry name" value="PaaX"/>
    <property type="match status" value="1"/>
</dbReference>